<evidence type="ECO:0000256" key="13">
    <source>
        <dbReference type="ARBA" id="ARBA00023316"/>
    </source>
</evidence>
<dbReference type="PROSITE" id="PS00844">
    <property type="entry name" value="DALA_DALA_LIGASE_2"/>
    <property type="match status" value="1"/>
</dbReference>
<keyword evidence="10 14" id="KW-0133">Cell shape</keyword>
<dbReference type="Gene3D" id="3.40.50.20">
    <property type="match status" value="1"/>
</dbReference>
<name>A0A9X4JU88_9FIRM</name>
<dbReference type="NCBIfam" id="NF002528">
    <property type="entry name" value="PRK01966.1-4"/>
    <property type="match status" value="1"/>
</dbReference>
<dbReference type="InterPro" id="IPR011761">
    <property type="entry name" value="ATP-grasp"/>
</dbReference>
<dbReference type="NCBIfam" id="NF002378">
    <property type="entry name" value="PRK01372.1"/>
    <property type="match status" value="1"/>
</dbReference>
<evidence type="ECO:0000256" key="11">
    <source>
        <dbReference type="ARBA" id="ARBA00022984"/>
    </source>
</evidence>
<evidence type="ECO:0000256" key="5">
    <source>
        <dbReference type="ARBA" id="ARBA00022598"/>
    </source>
</evidence>
<evidence type="ECO:0000256" key="17">
    <source>
        <dbReference type="PROSITE-ProRule" id="PRU00409"/>
    </source>
</evidence>
<dbReference type="AlphaFoldDB" id="A0A9X4JU88"/>
<feature type="binding site" evidence="16">
    <location>
        <position position="274"/>
    </location>
    <ligand>
        <name>Mg(2+)</name>
        <dbReference type="ChEBI" id="CHEBI:18420"/>
        <label>1</label>
    </ligand>
</feature>
<keyword evidence="8 17" id="KW-0067">ATP-binding</keyword>
<dbReference type="EMBL" id="JAKOAV010000017">
    <property type="protein sequence ID" value="MDF9408680.1"/>
    <property type="molecule type" value="Genomic_DNA"/>
</dbReference>
<dbReference type="InterPro" id="IPR013815">
    <property type="entry name" value="ATP_grasp_subdomain_1"/>
</dbReference>
<keyword evidence="12 16" id="KW-0464">Manganese</keyword>
<dbReference type="GO" id="GO:0071555">
    <property type="term" value="P:cell wall organization"/>
    <property type="evidence" value="ECO:0007669"/>
    <property type="project" value="UniProtKB-KW"/>
</dbReference>
<evidence type="ECO:0000256" key="1">
    <source>
        <dbReference type="ARBA" id="ARBA00001936"/>
    </source>
</evidence>
<evidence type="ECO:0000256" key="9">
    <source>
        <dbReference type="ARBA" id="ARBA00022842"/>
    </source>
</evidence>
<dbReference type="InterPro" id="IPR011095">
    <property type="entry name" value="Dala_Dala_lig_C"/>
</dbReference>
<dbReference type="FunFam" id="3.30.470.20:FF:000008">
    <property type="entry name" value="D-alanine--D-alanine ligase"/>
    <property type="match status" value="1"/>
</dbReference>
<keyword evidence="6 16" id="KW-0479">Metal-binding</keyword>
<feature type="binding site" evidence="16">
    <location>
        <position position="274"/>
    </location>
    <ligand>
        <name>Mg(2+)</name>
        <dbReference type="ChEBI" id="CHEBI:18420"/>
        <label>2</label>
    </ligand>
</feature>
<protein>
    <recommendedName>
        <fullName evidence="14">D-alanine--D-alanine ligase</fullName>
        <ecNumber evidence="14">6.3.2.4</ecNumber>
    </recommendedName>
    <alternativeName>
        <fullName evidence="14">D-Ala-D-Ala ligase</fullName>
    </alternativeName>
    <alternativeName>
        <fullName evidence="14">D-alanylalanine synthetase</fullName>
    </alternativeName>
</protein>
<dbReference type="GO" id="GO:0009252">
    <property type="term" value="P:peptidoglycan biosynthetic process"/>
    <property type="evidence" value="ECO:0007669"/>
    <property type="project" value="UniProtKB-UniRule"/>
</dbReference>
<keyword evidence="13 14" id="KW-0961">Cell wall biogenesis/degradation</keyword>
<feature type="binding site" evidence="16">
    <location>
        <position position="261"/>
    </location>
    <ligand>
        <name>Mg(2+)</name>
        <dbReference type="ChEBI" id="CHEBI:18420"/>
        <label>1</label>
    </ligand>
</feature>
<keyword evidence="5 14" id="KW-0436">Ligase</keyword>
<sequence>MSLKIGVLMGGKSAEREVSLRTGEAVYNALRQKGYPCVKIDVDNNIVSRINEEKIDLAFLALHGKFGEDGAIQGLLEILGIPYTGSGVLASAMAMDKITTKKMLLFEGLPTPLFILVGKEEKGLDGMPSIAGRIAGEMGLPLVVKAPTQGSTIGITFVHQERELIPALELAFQHDPVALVEQFVEGVEVTASVLGNDEPIALPLIEIVSVTGVYDYEAKYTTGMSSHIIPPRIPEERQDLVKDLAVRAFKALGCRGLARVDFIVDRQGKPYILELNTIPGMTATSLSPDAARAAGIEFPELVEKIINLALNKNPASEGI</sequence>
<dbReference type="Proteomes" id="UP001154312">
    <property type="component" value="Unassembled WGS sequence"/>
</dbReference>
<evidence type="ECO:0000256" key="2">
    <source>
        <dbReference type="ARBA" id="ARBA00004496"/>
    </source>
</evidence>
<dbReference type="EC" id="6.3.2.4" evidence="14"/>
<feature type="domain" description="ATP-grasp" evidence="18">
    <location>
        <begin position="101"/>
        <end position="307"/>
    </location>
</feature>
<dbReference type="NCBIfam" id="TIGR01205">
    <property type="entry name" value="D_ala_D_alaTIGR"/>
    <property type="match status" value="1"/>
</dbReference>
<dbReference type="GO" id="GO:0005737">
    <property type="term" value="C:cytoplasm"/>
    <property type="evidence" value="ECO:0007669"/>
    <property type="project" value="UniProtKB-SubCell"/>
</dbReference>
<keyword evidence="11 14" id="KW-0573">Peptidoglycan synthesis</keyword>
<dbReference type="InterPro" id="IPR011127">
    <property type="entry name" value="Dala_Dala_lig_N"/>
</dbReference>
<dbReference type="GO" id="GO:0008716">
    <property type="term" value="F:D-alanine-D-alanine ligase activity"/>
    <property type="evidence" value="ECO:0007669"/>
    <property type="project" value="UniProtKB-UniRule"/>
</dbReference>
<keyword evidence="7 17" id="KW-0547">Nucleotide-binding</keyword>
<comment type="similarity">
    <text evidence="3 14">Belongs to the D-alanine--D-alanine ligase family.</text>
</comment>
<dbReference type="GO" id="GO:0005524">
    <property type="term" value="F:ATP binding"/>
    <property type="evidence" value="ECO:0007669"/>
    <property type="project" value="UniProtKB-UniRule"/>
</dbReference>
<comment type="cofactor">
    <cofactor evidence="1">
        <name>Mn(2+)</name>
        <dbReference type="ChEBI" id="CHEBI:29035"/>
    </cofactor>
</comment>
<comment type="caution">
    <text evidence="19">The sequence shown here is derived from an EMBL/GenBank/DDBJ whole genome shotgun (WGS) entry which is preliminary data.</text>
</comment>
<keyword evidence="4 14" id="KW-0963">Cytoplasm</keyword>
<comment type="function">
    <text evidence="14">Cell wall formation.</text>
</comment>
<reference evidence="19" key="1">
    <citation type="submission" date="2022-02" db="EMBL/GenBank/DDBJ databases">
        <authorList>
            <person name="Leng L."/>
        </authorList>
    </citation>
    <scope>NUCLEOTIDE SEQUENCE</scope>
    <source>
        <strain evidence="19">JI</strain>
    </source>
</reference>
<evidence type="ECO:0000256" key="7">
    <source>
        <dbReference type="ARBA" id="ARBA00022741"/>
    </source>
</evidence>
<dbReference type="Pfam" id="PF01820">
    <property type="entry name" value="Dala_Dala_lig_N"/>
    <property type="match status" value="1"/>
</dbReference>
<accession>A0A9X4JU88</accession>
<dbReference type="InterPro" id="IPR005905">
    <property type="entry name" value="D_ala_D_ala"/>
</dbReference>
<dbReference type="SUPFAM" id="SSF52440">
    <property type="entry name" value="PreATP-grasp domain"/>
    <property type="match status" value="1"/>
</dbReference>
<dbReference type="PANTHER" id="PTHR23132">
    <property type="entry name" value="D-ALANINE--D-ALANINE LIGASE"/>
    <property type="match status" value="1"/>
</dbReference>
<comment type="pathway">
    <text evidence="14">Cell wall biogenesis; peptidoglycan biosynthesis.</text>
</comment>
<evidence type="ECO:0000313" key="20">
    <source>
        <dbReference type="Proteomes" id="UP001154312"/>
    </source>
</evidence>
<evidence type="ECO:0000256" key="16">
    <source>
        <dbReference type="PIRSR" id="PIRSR039102-3"/>
    </source>
</evidence>
<dbReference type="GO" id="GO:0046872">
    <property type="term" value="F:metal ion binding"/>
    <property type="evidence" value="ECO:0007669"/>
    <property type="project" value="UniProtKB-KW"/>
</dbReference>
<keyword evidence="9 16" id="KW-0460">Magnesium</keyword>
<dbReference type="Gene3D" id="3.30.1490.20">
    <property type="entry name" value="ATP-grasp fold, A domain"/>
    <property type="match status" value="1"/>
</dbReference>
<dbReference type="InterPro" id="IPR016185">
    <property type="entry name" value="PreATP-grasp_dom_sf"/>
</dbReference>
<comment type="cofactor">
    <cofactor evidence="16">
        <name>Mg(2+)</name>
        <dbReference type="ChEBI" id="CHEBI:18420"/>
    </cofactor>
    <cofactor evidence="16">
        <name>Mn(2+)</name>
        <dbReference type="ChEBI" id="CHEBI:29035"/>
    </cofactor>
    <text evidence="16">Binds 2 magnesium or manganese ions per subunit.</text>
</comment>
<evidence type="ECO:0000256" key="14">
    <source>
        <dbReference type="HAMAP-Rule" id="MF_00047"/>
    </source>
</evidence>
<dbReference type="Gene3D" id="3.30.470.20">
    <property type="entry name" value="ATP-grasp fold, B domain"/>
    <property type="match status" value="1"/>
</dbReference>
<dbReference type="PIRSF" id="PIRSF039102">
    <property type="entry name" value="Ddl/VanB"/>
    <property type="match status" value="1"/>
</dbReference>
<dbReference type="PROSITE" id="PS00843">
    <property type="entry name" value="DALA_DALA_LIGASE_1"/>
    <property type="match status" value="1"/>
</dbReference>
<dbReference type="GO" id="GO:0008360">
    <property type="term" value="P:regulation of cell shape"/>
    <property type="evidence" value="ECO:0007669"/>
    <property type="project" value="UniProtKB-KW"/>
</dbReference>
<evidence type="ECO:0000256" key="6">
    <source>
        <dbReference type="ARBA" id="ARBA00022723"/>
    </source>
</evidence>
<evidence type="ECO:0000256" key="4">
    <source>
        <dbReference type="ARBA" id="ARBA00022490"/>
    </source>
</evidence>
<feature type="active site" evidence="15">
    <location>
        <position position="15"/>
    </location>
</feature>
<dbReference type="InterPro" id="IPR000291">
    <property type="entry name" value="D-Ala_lig_Van_CS"/>
</dbReference>
<dbReference type="Pfam" id="PF07478">
    <property type="entry name" value="Dala_Dala_lig_C"/>
    <property type="match status" value="1"/>
</dbReference>
<feature type="active site" evidence="15">
    <location>
        <position position="285"/>
    </location>
</feature>
<dbReference type="RefSeq" id="WP_277444036.1">
    <property type="nucleotide sequence ID" value="NZ_JAKOAV010000017.1"/>
</dbReference>
<comment type="catalytic activity">
    <reaction evidence="14">
        <text>2 D-alanine + ATP = D-alanyl-D-alanine + ADP + phosphate + H(+)</text>
        <dbReference type="Rhea" id="RHEA:11224"/>
        <dbReference type="ChEBI" id="CHEBI:15378"/>
        <dbReference type="ChEBI" id="CHEBI:30616"/>
        <dbReference type="ChEBI" id="CHEBI:43474"/>
        <dbReference type="ChEBI" id="CHEBI:57416"/>
        <dbReference type="ChEBI" id="CHEBI:57822"/>
        <dbReference type="ChEBI" id="CHEBI:456216"/>
        <dbReference type="EC" id="6.3.2.4"/>
    </reaction>
</comment>
<comment type="subcellular location">
    <subcellularLocation>
        <location evidence="2 14">Cytoplasm</location>
    </subcellularLocation>
</comment>
<dbReference type="HAMAP" id="MF_00047">
    <property type="entry name" value="Dala_Dala_lig"/>
    <property type="match status" value="1"/>
</dbReference>
<evidence type="ECO:0000259" key="18">
    <source>
        <dbReference type="PROSITE" id="PS50975"/>
    </source>
</evidence>
<proteinExistence type="inferred from homology"/>
<dbReference type="SUPFAM" id="SSF56059">
    <property type="entry name" value="Glutathione synthetase ATP-binding domain-like"/>
    <property type="match status" value="1"/>
</dbReference>
<gene>
    <name evidence="14" type="primary">ddl</name>
    <name evidence="19" type="ORF">L7E55_09975</name>
</gene>
<evidence type="ECO:0000256" key="12">
    <source>
        <dbReference type="ARBA" id="ARBA00023211"/>
    </source>
</evidence>
<dbReference type="PROSITE" id="PS50975">
    <property type="entry name" value="ATP_GRASP"/>
    <property type="match status" value="1"/>
</dbReference>
<feature type="active site" evidence="15">
    <location>
        <position position="151"/>
    </location>
</feature>
<evidence type="ECO:0000256" key="15">
    <source>
        <dbReference type="PIRSR" id="PIRSR039102-1"/>
    </source>
</evidence>
<evidence type="ECO:0000256" key="10">
    <source>
        <dbReference type="ARBA" id="ARBA00022960"/>
    </source>
</evidence>
<keyword evidence="20" id="KW-1185">Reference proteome</keyword>
<evidence type="ECO:0000256" key="3">
    <source>
        <dbReference type="ARBA" id="ARBA00010871"/>
    </source>
</evidence>
<feature type="binding site" evidence="16">
    <location>
        <position position="276"/>
    </location>
    <ligand>
        <name>Mg(2+)</name>
        <dbReference type="ChEBI" id="CHEBI:18420"/>
        <label>2</label>
    </ligand>
</feature>
<evidence type="ECO:0000313" key="19">
    <source>
        <dbReference type="EMBL" id="MDF9408680.1"/>
    </source>
</evidence>
<organism evidence="19 20">
    <name type="scientific">Pelotomaculum isophthalicicum JI</name>
    <dbReference type="NCBI Taxonomy" id="947010"/>
    <lineage>
        <taxon>Bacteria</taxon>
        <taxon>Bacillati</taxon>
        <taxon>Bacillota</taxon>
        <taxon>Clostridia</taxon>
        <taxon>Eubacteriales</taxon>
        <taxon>Desulfotomaculaceae</taxon>
        <taxon>Pelotomaculum</taxon>
    </lineage>
</organism>
<evidence type="ECO:0000256" key="8">
    <source>
        <dbReference type="ARBA" id="ARBA00022840"/>
    </source>
</evidence>
<dbReference type="PANTHER" id="PTHR23132:SF23">
    <property type="entry name" value="D-ALANINE--D-ALANINE LIGASE B"/>
    <property type="match status" value="1"/>
</dbReference>